<evidence type="ECO:0000256" key="1">
    <source>
        <dbReference type="ARBA" id="ARBA00000900"/>
    </source>
</evidence>
<gene>
    <name evidence="21" type="primary">chfr</name>
</gene>
<dbReference type="Pfam" id="PF13923">
    <property type="entry name" value="zf-C3HC4_2"/>
    <property type="match status" value="1"/>
</dbReference>
<evidence type="ECO:0000313" key="22">
    <source>
        <dbReference type="Proteomes" id="UP000694389"/>
    </source>
</evidence>
<keyword evidence="15" id="KW-0131">Cell cycle</keyword>
<evidence type="ECO:0000256" key="16">
    <source>
        <dbReference type="ARBA" id="ARBA00029800"/>
    </source>
</evidence>
<keyword evidence="12" id="KW-0833">Ubl conjugation pathway</keyword>
<evidence type="ECO:0000256" key="15">
    <source>
        <dbReference type="ARBA" id="ARBA00023306"/>
    </source>
</evidence>
<dbReference type="CDD" id="cd16503">
    <property type="entry name" value="RING-HC_CHFR"/>
    <property type="match status" value="1"/>
</dbReference>
<dbReference type="GO" id="GO:0008270">
    <property type="term" value="F:zinc ion binding"/>
    <property type="evidence" value="ECO:0007669"/>
    <property type="project" value="UniProtKB-KW"/>
</dbReference>
<dbReference type="SUPFAM" id="SSF49879">
    <property type="entry name" value="SMAD/FHA domain"/>
    <property type="match status" value="1"/>
</dbReference>
<evidence type="ECO:0000256" key="14">
    <source>
        <dbReference type="ARBA" id="ARBA00023242"/>
    </source>
</evidence>
<dbReference type="InterPro" id="IPR008984">
    <property type="entry name" value="SMAD_FHA_dom_sf"/>
</dbReference>
<dbReference type="SMART" id="SM00240">
    <property type="entry name" value="FHA"/>
    <property type="match status" value="1"/>
</dbReference>
<dbReference type="GO" id="GO:0051301">
    <property type="term" value="P:cell division"/>
    <property type="evidence" value="ECO:0007669"/>
    <property type="project" value="UniProtKB-KW"/>
</dbReference>
<keyword evidence="8" id="KW-0808">Transferase</keyword>
<dbReference type="PANTHER" id="PTHR16079">
    <property type="entry name" value="UBIQUITIN LIGASE PROTEIN CHFR"/>
    <property type="match status" value="1"/>
</dbReference>
<evidence type="ECO:0000256" key="18">
    <source>
        <dbReference type="PROSITE-ProRule" id="PRU00175"/>
    </source>
</evidence>
<dbReference type="Pfam" id="PF10283">
    <property type="entry name" value="zf-CCHH"/>
    <property type="match status" value="1"/>
</dbReference>
<dbReference type="FunFam" id="3.30.40.10:FF:000203">
    <property type="entry name" value="E3 ubiquitin-protein ligase CHFR isoform X1"/>
    <property type="match status" value="1"/>
</dbReference>
<dbReference type="SUPFAM" id="SSF57850">
    <property type="entry name" value="RING/U-box"/>
    <property type="match status" value="1"/>
</dbReference>
<dbReference type="InterPro" id="IPR019406">
    <property type="entry name" value="APLF_PBZ"/>
</dbReference>
<accession>A0A8C4HP17</accession>
<dbReference type="UniPathway" id="UPA00143"/>
<dbReference type="GeneTree" id="ENSGT00400000022306"/>
<keyword evidence="7" id="KW-0132">Cell division</keyword>
<dbReference type="Ensembl" id="ENSDLAT00005048758.2">
    <property type="protein sequence ID" value="ENSDLAP00005045670.2"/>
    <property type="gene ID" value="ENSDLAG00005020052.2"/>
</dbReference>
<dbReference type="Gene3D" id="3.30.40.140">
    <property type="match status" value="1"/>
</dbReference>
<evidence type="ECO:0000256" key="2">
    <source>
        <dbReference type="ARBA" id="ARBA00004322"/>
    </source>
</evidence>
<reference evidence="21" key="2">
    <citation type="submission" date="2025-09" db="UniProtKB">
        <authorList>
            <consortium name="Ensembl"/>
        </authorList>
    </citation>
    <scope>IDENTIFICATION</scope>
</reference>
<keyword evidence="13" id="KW-0862">Zinc</keyword>
<keyword evidence="22" id="KW-1185">Reference proteome</keyword>
<evidence type="ECO:0000256" key="5">
    <source>
        <dbReference type="ARBA" id="ARBA00012483"/>
    </source>
</evidence>
<evidence type="ECO:0000256" key="10">
    <source>
        <dbReference type="ARBA" id="ARBA00022771"/>
    </source>
</evidence>
<dbReference type="CDD" id="cd22672">
    <property type="entry name" value="FHA_CHFR"/>
    <property type="match status" value="1"/>
</dbReference>
<dbReference type="PROSITE" id="PS50089">
    <property type="entry name" value="ZF_RING_2"/>
    <property type="match status" value="1"/>
</dbReference>
<sequence length="559" mass="63170">KKKHWKMDTYRRGQPWGKLVKVDSSETVLLFNKECTVGRKKGCYLSFPANKLVSGEHCKIVQDESSGLVWLEDMSTNGTMINMSTVKKQTHMLQSGDVIHFVYRKSEPEQNIAYVYHSIKMEQAPHDPTQEEPQPSTSTSHFCIGSPTTSGLMATTACPAPGRFSLLFTDKDYDLGLPHTSSTEVVGSTKGSLGSLLSKPPVEGAKTDKMEESLTCVICQDLLHDCVSLQPCMHVFCAACYSGWMERSSLCPTCRCPVERIRKNHILNNLVEAYLIQHPEKCRSEEDLKSMESRNKITQDMLQPKVERSFSDEEGSSDYLFELSDNDSDSSDISQPLVVCRQCPGYRSSNYCSCLQPFSAPVLSAAPQEYRCPPQGCHLICTCCLQPMPDRRGELNSQQVIAQQCMLCQRPFCHMYWGCQRIGCQGCLARFSELNLTDKCLDGVLNNNNYESEILQNYLSSRGKSWRDLHQESLQSLQQGNYYLTDCRISANAIVCFCCGLRAFKELAYKYRQNITPSELPAAVTSRPDCYWGRNCRTQVKAHHATKFNHICEQTRFKS</sequence>
<evidence type="ECO:0000256" key="13">
    <source>
        <dbReference type="ARBA" id="ARBA00022833"/>
    </source>
</evidence>
<dbReference type="InterPro" id="IPR013083">
    <property type="entry name" value="Znf_RING/FYVE/PHD"/>
</dbReference>
<evidence type="ECO:0000256" key="8">
    <source>
        <dbReference type="ARBA" id="ARBA00022679"/>
    </source>
</evidence>
<dbReference type="Proteomes" id="UP000694389">
    <property type="component" value="Unassembled WGS sequence"/>
</dbReference>
<keyword evidence="14" id="KW-0539">Nucleus</keyword>
<evidence type="ECO:0000259" key="19">
    <source>
        <dbReference type="PROSITE" id="PS50006"/>
    </source>
</evidence>
<dbReference type="PROSITE" id="PS00518">
    <property type="entry name" value="ZF_RING_1"/>
    <property type="match status" value="1"/>
</dbReference>
<evidence type="ECO:0000256" key="11">
    <source>
        <dbReference type="ARBA" id="ARBA00022776"/>
    </source>
</evidence>
<keyword evidence="9" id="KW-0479">Metal-binding</keyword>
<protein>
    <recommendedName>
        <fullName evidence="6">E3 ubiquitin-protein ligase CHFR</fullName>
        <ecNumber evidence="5">2.3.2.27</ecNumber>
    </recommendedName>
    <alternativeName>
        <fullName evidence="17">Checkpoint with forkhead and RING finger domains protein</fullName>
    </alternativeName>
    <alternativeName>
        <fullName evidence="16">RING-type E3 ubiquitin transferase CHFR</fullName>
    </alternativeName>
</protein>
<dbReference type="Gene3D" id="3.30.40.10">
    <property type="entry name" value="Zinc/RING finger domain, C3HC4 (zinc finger)"/>
    <property type="match status" value="1"/>
</dbReference>
<dbReference type="PROSITE" id="PS50006">
    <property type="entry name" value="FHA_DOMAIN"/>
    <property type="match status" value="1"/>
</dbReference>
<dbReference type="SMART" id="SM00184">
    <property type="entry name" value="RING"/>
    <property type="match status" value="1"/>
</dbReference>
<evidence type="ECO:0000256" key="7">
    <source>
        <dbReference type="ARBA" id="ARBA00022618"/>
    </source>
</evidence>
<dbReference type="GO" id="GO:0061630">
    <property type="term" value="F:ubiquitin protein ligase activity"/>
    <property type="evidence" value="ECO:0007669"/>
    <property type="project" value="UniProtKB-EC"/>
</dbReference>
<organism evidence="21 22">
    <name type="scientific">Dicentrarchus labrax</name>
    <name type="common">European seabass</name>
    <name type="synonym">Morone labrax</name>
    <dbReference type="NCBI Taxonomy" id="13489"/>
    <lineage>
        <taxon>Eukaryota</taxon>
        <taxon>Metazoa</taxon>
        <taxon>Chordata</taxon>
        <taxon>Craniata</taxon>
        <taxon>Vertebrata</taxon>
        <taxon>Euteleostomi</taxon>
        <taxon>Actinopterygii</taxon>
        <taxon>Neopterygii</taxon>
        <taxon>Teleostei</taxon>
        <taxon>Neoteleostei</taxon>
        <taxon>Acanthomorphata</taxon>
        <taxon>Eupercaria</taxon>
        <taxon>Moronidae</taxon>
        <taxon>Dicentrarchus</taxon>
    </lineage>
</organism>
<keyword evidence="11" id="KW-0498">Mitosis</keyword>
<dbReference type="InterPro" id="IPR052256">
    <property type="entry name" value="E3_ubiquitin-ligase_CHFR"/>
</dbReference>
<dbReference type="InterPro" id="IPR017907">
    <property type="entry name" value="Znf_RING_CS"/>
</dbReference>
<dbReference type="Pfam" id="PF00498">
    <property type="entry name" value="FHA"/>
    <property type="match status" value="1"/>
</dbReference>
<comment type="catalytic activity">
    <reaction evidence="1">
        <text>S-ubiquitinyl-[E2 ubiquitin-conjugating enzyme]-L-cysteine + [acceptor protein]-L-lysine = [E2 ubiquitin-conjugating enzyme]-L-cysteine + N(6)-ubiquitinyl-[acceptor protein]-L-lysine.</text>
        <dbReference type="EC" id="2.3.2.27"/>
    </reaction>
</comment>
<evidence type="ECO:0000256" key="6">
    <source>
        <dbReference type="ARBA" id="ARBA00017908"/>
    </source>
</evidence>
<dbReference type="InterPro" id="IPR000253">
    <property type="entry name" value="FHA_dom"/>
</dbReference>
<proteinExistence type="inferred from homology"/>
<dbReference type="FunFam" id="2.60.200.20:FF:000022">
    <property type="entry name" value="E3 ubiquitin-protein ligase CHFR isoform X2"/>
    <property type="match status" value="1"/>
</dbReference>
<dbReference type="GO" id="GO:0006511">
    <property type="term" value="P:ubiquitin-dependent protein catabolic process"/>
    <property type="evidence" value="ECO:0007669"/>
    <property type="project" value="TreeGrafter"/>
</dbReference>
<evidence type="ECO:0000256" key="9">
    <source>
        <dbReference type="ARBA" id="ARBA00022723"/>
    </source>
</evidence>
<dbReference type="EC" id="2.3.2.27" evidence="5"/>
<dbReference type="InterPro" id="IPR040909">
    <property type="entry name" value="CHFR_Znf-CRD"/>
</dbReference>
<dbReference type="PANTHER" id="PTHR16079:SF4">
    <property type="entry name" value="E3 UBIQUITIN-PROTEIN LIGASE CHFR"/>
    <property type="match status" value="1"/>
</dbReference>
<evidence type="ECO:0000256" key="4">
    <source>
        <dbReference type="ARBA" id="ARBA00005797"/>
    </source>
</evidence>
<dbReference type="GO" id="GO:0016567">
    <property type="term" value="P:protein ubiquitination"/>
    <property type="evidence" value="ECO:0007669"/>
    <property type="project" value="UniProtKB-UniPathway"/>
</dbReference>
<name>A0A8C4HP17_DICLA</name>
<comment type="subcellular location">
    <subcellularLocation>
        <location evidence="2">Nucleus</location>
        <location evidence="2">PML body</location>
    </subcellularLocation>
</comment>
<dbReference type="InterPro" id="IPR001841">
    <property type="entry name" value="Znf_RING"/>
</dbReference>
<evidence type="ECO:0000256" key="12">
    <source>
        <dbReference type="ARBA" id="ARBA00022786"/>
    </source>
</evidence>
<reference evidence="21" key="1">
    <citation type="submission" date="2025-08" db="UniProtKB">
        <authorList>
            <consortium name="Ensembl"/>
        </authorList>
    </citation>
    <scope>IDENTIFICATION</scope>
</reference>
<dbReference type="Pfam" id="PF17979">
    <property type="entry name" value="zf-CRD"/>
    <property type="match status" value="1"/>
</dbReference>
<feature type="domain" description="FHA" evidence="19">
    <location>
        <begin position="35"/>
        <end position="86"/>
    </location>
</feature>
<comment type="similarity">
    <text evidence="4">Belongs to the CHFR family.</text>
</comment>
<feature type="domain" description="RING-type" evidence="20">
    <location>
        <begin position="216"/>
        <end position="255"/>
    </location>
</feature>
<dbReference type="GO" id="GO:0016605">
    <property type="term" value="C:PML body"/>
    <property type="evidence" value="ECO:0007669"/>
    <property type="project" value="UniProtKB-SubCell"/>
</dbReference>
<dbReference type="AlphaFoldDB" id="A0A8C4HP17"/>
<evidence type="ECO:0000259" key="20">
    <source>
        <dbReference type="PROSITE" id="PS50089"/>
    </source>
</evidence>
<evidence type="ECO:0000256" key="3">
    <source>
        <dbReference type="ARBA" id="ARBA00004906"/>
    </source>
</evidence>
<dbReference type="Gene3D" id="2.60.200.20">
    <property type="match status" value="1"/>
</dbReference>
<evidence type="ECO:0000313" key="21">
    <source>
        <dbReference type="Ensembl" id="ENSDLAP00005045670.2"/>
    </source>
</evidence>
<evidence type="ECO:0000256" key="17">
    <source>
        <dbReference type="ARBA" id="ARBA00031332"/>
    </source>
</evidence>
<keyword evidence="10 18" id="KW-0863">Zinc-finger</keyword>
<comment type="pathway">
    <text evidence="3">Protein modification; protein ubiquitination.</text>
</comment>